<evidence type="ECO:0000313" key="2">
    <source>
        <dbReference type="Proteomes" id="UP000838412"/>
    </source>
</evidence>
<accession>A0A8K0A1V4</accession>
<dbReference type="Proteomes" id="UP000838412">
    <property type="component" value="Chromosome 5"/>
</dbReference>
<protein>
    <submittedName>
        <fullName evidence="1">Hypp3346 protein</fullName>
    </submittedName>
</protein>
<dbReference type="Pfam" id="PF14651">
    <property type="entry name" value="Lipocalin_7"/>
    <property type="match status" value="1"/>
</dbReference>
<name>A0A8K0A1V4_BRALA</name>
<dbReference type="InterPro" id="IPR012674">
    <property type="entry name" value="Calycin"/>
</dbReference>
<dbReference type="SUPFAM" id="SSF50814">
    <property type="entry name" value="Lipocalins"/>
    <property type="match status" value="1"/>
</dbReference>
<dbReference type="CDD" id="cd00742">
    <property type="entry name" value="FABP"/>
    <property type="match status" value="1"/>
</dbReference>
<evidence type="ECO:0000313" key="1">
    <source>
        <dbReference type="EMBL" id="CAH1266381.1"/>
    </source>
</evidence>
<gene>
    <name evidence="1" type="primary">Hypp3346</name>
    <name evidence="1" type="ORF">BLAG_LOCUS19984</name>
</gene>
<sequence>MPFDFEGSSGTWKVIKTSDNYPQVMQKLGMSAGDPEKLMQIEVWAEVKDLGDNKYSFKSKMMGLEMGNTFKLGEECEETDFAGNKRRVTFTVEGDDLVAVYPNYDGQGLQVQQTRTRTDQNTMRMTFKIGELEGWNEAQKM</sequence>
<dbReference type="Gene3D" id="2.40.128.20">
    <property type="match status" value="1"/>
</dbReference>
<keyword evidence="2" id="KW-1185">Reference proteome</keyword>
<dbReference type="EMBL" id="OV696690">
    <property type="protein sequence ID" value="CAH1266381.1"/>
    <property type="molecule type" value="Genomic_DNA"/>
</dbReference>
<organism evidence="1 2">
    <name type="scientific">Branchiostoma lanceolatum</name>
    <name type="common">Common lancelet</name>
    <name type="synonym">Amphioxus lanceolatum</name>
    <dbReference type="NCBI Taxonomy" id="7740"/>
    <lineage>
        <taxon>Eukaryota</taxon>
        <taxon>Metazoa</taxon>
        <taxon>Chordata</taxon>
        <taxon>Cephalochordata</taxon>
        <taxon>Leptocardii</taxon>
        <taxon>Amphioxiformes</taxon>
        <taxon>Branchiostomatidae</taxon>
        <taxon>Branchiostoma</taxon>
    </lineage>
</organism>
<proteinExistence type="predicted"/>
<dbReference type="AlphaFoldDB" id="A0A8K0A1V4"/>
<dbReference type="OrthoDB" id="10016075at2759"/>
<reference evidence="1" key="1">
    <citation type="submission" date="2022-01" db="EMBL/GenBank/DDBJ databases">
        <authorList>
            <person name="Braso-Vives M."/>
        </authorList>
    </citation>
    <scope>NUCLEOTIDE SEQUENCE</scope>
</reference>